<evidence type="ECO:0000313" key="1">
    <source>
        <dbReference type="EMBL" id="ANK14093.1"/>
    </source>
</evidence>
<sequence length="164" mass="18026">MGQENEASVEEILESIKKVIARDNRAGALEARRRRTLVSGDDAAEPAPLARTHKVRDTQDVLDLSELEEAADVPAIPLESAAQEEAPLIADTMRDAMQENLAALAMLAEPPARPQIVRQGETSLEGMVREMLRPMLADWLEANLPAMVENLVQAEIARIVGKRR</sequence>
<dbReference type="KEGG" id="pns:A9D12_04610"/>
<dbReference type="AlphaFoldDB" id="A0A192D6G6"/>
<gene>
    <name evidence="1" type="ORF">A9D12_04610</name>
</gene>
<dbReference type="OrthoDB" id="7189469at2"/>
<dbReference type="RefSeq" id="WP_068353658.1">
    <property type="nucleotide sequence ID" value="NZ_CP016033.1"/>
</dbReference>
<proteinExistence type="predicted"/>
<dbReference type="STRING" id="1112.A9D12_04610"/>
<organism evidence="1 2">
    <name type="scientific">Erythrobacter neustonensis</name>
    <dbReference type="NCBI Taxonomy" id="1112"/>
    <lineage>
        <taxon>Bacteria</taxon>
        <taxon>Pseudomonadati</taxon>
        <taxon>Pseudomonadota</taxon>
        <taxon>Alphaproteobacteria</taxon>
        <taxon>Sphingomonadales</taxon>
        <taxon>Erythrobacteraceae</taxon>
        <taxon>Erythrobacter/Porphyrobacter group</taxon>
        <taxon>Erythrobacter</taxon>
    </lineage>
</organism>
<dbReference type="EMBL" id="CP016033">
    <property type="protein sequence ID" value="ANK14093.1"/>
    <property type="molecule type" value="Genomic_DNA"/>
</dbReference>
<keyword evidence="2" id="KW-1185">Reference proteome</keyword>
<protein>
    <recommendedName>
        <fullName evidence="3">DUF2497 domain-containing protein</fullName>
    </recommendedName>
</protein>
<dbReference type="Proteomes" id="UP000078263">
    <property type="component" value="Chromosome"/>
</dbReference>
<dbReference type="InterPro" id="IPR019632">
    <property type="entry name" value="DUF2497"/>
</dbReference>
<evidence type="ECO:0008006" key="3">
    <source>
        <dbReference type="Google" id="ProtNLM"/>
    </source>
</evidence>
<reference evidence="1 2" key="1">
    <citation type="submission" date="2016-05" db="EMBL/GenBank/DDBJ databases">
        <title>Compelete Genome Sequence of Bacteriochlorophyll-Synthesizing Bacterium Porphyrobacter neustonensis DSM 9434.</title>
        <authorList>
            <person name="Shi X.-L."/>
            <person name="Wu Y.-H."/>
            <person name="Cheng H."/>
            <person name="Xu L."/>
            <person name="Zhang X.-Q."/>
            <person name="Wang C.-S."/>
            <person name="Xu X.-W."/>
        </authorList>
    </citation>
    <scope>NUCLEOTIDE SEQUENCE [LARGE SCALE GENOMIC DNA]</scope>
    <source>
        <strain evidence="1 2">DSM 9434</strain>
    </source>
</reference>
<name>A0A192D6G6_9SPHN</name>
<dbReference type="Pfam" id="PF10691">
    <property type="entry name" value="DUF2497"/>
    <property type="match status" value="1"/>
</dbReference>
<accession>A0A192D6G6</accession>
<evidence type="ECO:0000313" key="2">
    <source>
        <dbReference type="Proteomes" id="UP000078263"/>
    </source>
</evidence>